<gene>
    <name evidence="17" type="ORF">HGUI_02592</name>
</gene>
<keyword evidence="8" id="KW-0809">Transit peptide</keyword>
<dbReference type="InterPro" id="IPR002319">
    <property type="entry name" value="Phenylalanyl-tRNA_Synthase"/>
</dbReference>
<dbReference type="PROSITE" id="PS51447">
    <property type="entry name" value="FDX_ACB"/>
    <property type="match status" value="1"/>
</dbReference>
<protein>
    <recommendedName>
        <fullName evidence="14">Phenylalanine--tRNA ligase, mitochondrial</fullName>
        <ecNumber evidence="3">6.1.1.20</ecNumber>
    </recommendedName>
    <alternativeName>
        <fullName evidence="11">Phenylalanyl-tRNA synthetase</fullName>
    </alternativeName>
</protein>
<dbReference type="PANTHER" id="PTHR11538:SF41">
    <property type="entry name" value="PHENYLALANINE--TRNA LIGASE, MITOCHONDRIAL"/>
    <property type="match status" value="1"/>
</dbReference>
<evidence type="ECO:0000259" key="15">
    <source>
        <dbReference type="PROSITE" id="PS50862"/>
    </source>
</evidence>
<dbReference type="VEuPathDB" id="FungiDB:HGUI_02592"/>
<dbReference type="InterPro" id="IPR004530">
    <property type="entry name" value="Phe-tRNA-synth_IIc_mito"/>
</dbReference>
<evidence type="ECO:0000256" key="2">
    <source>
        <dbReference type="ARBA" id="ARBA00008226"/>
    </source>
</evidence>
<dbReference type="InterPro" id="IPR045864">
    <property type="entry name" value="aa-tRNA-synth_II/BPL/LPL"/>
</dbReference>
<dbReference type="PANTHER" id="PTHR11538">
    <property type="entry name" value="PHENYLALANYL-TRNA SYNTHETASE"/>
    <property type="match status" value="1"/>
</dbReference>
<dbReference type="AlphaFoldDB" id="A0A1L0B1S8"/>
<dbReference type="GO" id="GO:0000049">
    <property type="term" value="F:tRNA binding"/>
    <property type="evidence" value="ECO:0007669"/>
    <property type="project" value="InterPro"/>
</dbReference>
<evidence type="ECO:0000256" key="4">
    <source>
        <dbReference type="ARBA" id="ARBA00022598"/>
    </source>
</evidence>
<evidence type="ECO:0000256" key="13">
    <source>
        <dbReference type="ARBA" id="ARBA00057761"/>
    </source>
</evidence>
<dbReference type="SMART" id="SM00896">
    <property type="entry name" value="FDX-ACB"/>
    <property type="match status" value="1"/>
</dbReference>
<reference evidence="18" key="1">
    <citation type="submission" date="2016-11" db="EMBL/GenBank/DDBJ databases">
        <authorList>
            <person name="Guldener U."/>
        </authorList>
    </citation>
    <scope>NUCLEOTIDE SEQUENCE [LARGE SCALE GENOMIC DNA]</scope>
</reference>
<evidence type="ECO:0000256" key="12">
    <source>
        <dbReference type="ARBA" id="ARBA00049255"/>
    </source>
</evidence>
<comment type="catalytic activity">
    <reaction evidence="12">
        <text>tRNA(Phe) + L-phenylalanine + ATP = L-phenylalanyl-tRNA(Phe) + AMP + diphosphate + H(+)</text>
        <dbReference type="Rhea" id="RHEA:19413"/>
        <dbReference type="Rhea" id="RHEA-COMP:9668"/>
        <dbReference type="Rhea" id="RHEA-COMP:9699"/>
        <dbReference type="ChEBI" id="CHEBI:15378"/>
        <dbReference type="ChEBI" id="CHEBI:30616"/>
        <dbReference type="ChEBI" id="CHEBI:33019"/>
        <dbReference type="ChEBI" id="CHEBI:58095"/>
        <dbReference type="ChEBI" id="CHEBI:78442"/>
        <dbReference type="ChEBI" id="CHEBI:78531"/>
        <dbReference type="ChEBI" id="CHEBI:456215"/>
        <dbReference type="EC" id="6.1.1.20"/>
    </reaction>
</comment>
<keyword evidence="6" id="KW-0067">ATP-binding</keyword>
<feature type="domain" description="FDX-ACB" evidence="16">
    <location>
        <begin position="367"/>
        <end position="458"/>
    </location>
</feature>
<dbReference type="OrthoDB" id="4457at2759"/>
<dbReference type="EC" id="6.1.1.20" evidence="3"/>
<dbReference type="FunFam" id="3.30.930.10:FF:000053">
    <property type="entry name" value="Phenylalanyl-tRNA synthetase mitochondrial"/>
    <property type="match status" value="1"/>
</dbReference>
<dbReference type="Gene3D" id="3.30.70.380">
    <property type="entry name" value="Ferrodoxin-fold anticodon-binding domain"/>
    <property type="match status" value="1"/>
</dbReference>
<keyword evidence="9" id="KW-0496">Mitochondrion</keyword>
<evidence type="ECO:0000256" key="11">
    <source>
        <dbReference type="ARBA" id="ARBA00031194"/>
    </source>
</evidence>
<keyword evidence="7" id="KW-0648">Protein biosynthesis</keyword>
<dbReference type="PROSITE" id="PS50862">
    <property type="entry name" value="AA_TRNA_LIGASE_II"/>
    <property type="match status" value="1"/>
</dbReference>
<comment type="similarity">
    <text evidence="2">Belongs to the class-II aminoacyl-tRNA synthetase family.</text>
</comment>
<dbReference type="InterPro" id="IPR006195">
    <property type="entry name" value="aa-tRNA-synth_II"/>
</dbReference>
<dbReference type="Proteomes" id="UP000183365">
    <property type="component" value="Unassembled WGS sequence"/>
</dbReference>
<dbReference type="SUPFAM" id="SSF54991">
    <property type="entry name" value="Anticodon-binding domain of PheRS"/>
    <property type="match status" value="1"/>
</dbReference>
<comment type="subcellular location">
    <subcellularLocation>
        <location evidence="1">Mitochondrion matrix</location>
    </subcellularLocation>
</comment>
<keyword evidence="4 17" id="KW-0436">Ligase</keyword>
<dbReference type="GO" id="GO:0005524">
    <property type="term" value="F:ATP binding"/>
    <property type="evidence" value="ECO:0007669"/>
    <property type="project" value="UniProtKB-KW"/>
</dbReference>
<dbReference type="SUPFAM" id="SSF55681">
    <property type="entry name" value="Class II aaRS and biotin synthetases"/>
    <property type="match status" value="1"/>
</dbReference>
<name>A0A1L0B1S8_9ASCO</name>
<keyword evidence="5" id="KW-0547">Nucleotide-binding</keyword>
<dbReference type="GO" id="GO:0070156">
    <property type="term" value="P:mitochondrial phenylalanyl-tRNA aminoacylation"/>
    <property type="evidence" value="ECO:0007669"/>
    <property type="project" value="EnsemblFungi"/>
</dbReference>
<organism evidence="17 18">
    <name type="scientific">Hanseniaspora guilliermondii</name>
    <dbReference type="NCBI Taxonomy" id="56406"/>
    <lineage>
        <taxon>Eukaryota</taxon>
        <taxon>Fungi</taxon>
        <taxon>Dikarya</taxon>
        <taxon>Ascomycota</taxon>
        <taxon>Saccharomycotina</taxon>
        <taxon>Saccharomycetes</taxon>
        <taxon>Saccharomycodales</taxon>
        <taxon>Saccharomycodaceae</taxon>
        <taxon>Hanseniaspora</taxon>
    </lineage>
</organism>
<dbReference type="GO" id="GO:0004826">
    <property type="term" value="F:phenylalanine-tRNA ligase activity"/>
    <property type="evidence" value="ECO:0007669"/>
    <property type="project" value="UniProtKB-EC"/>
</dbReference>
<dbReference type="EMBL" id="FQNF01000049">
    <property type="protein sequence ID" value="SGZ40392.1"/>
    <property type="molecule type" value="Genomic_DNA"/>
</dbReference>
<evidence type="ECO:0000256" key="6">
    <source>
        <dbReference type="ARBA" id="ARBA00022840"/>
    </source>
</evidence>
<evidence type="ECO:0000256" key="8">
    <source>
        <dbReference type="ARBA" id="ARBA00022946"/>
    </source>
</evidence>
<evidence type="ECO:0000256" key="9">
    <source>
        <dbReference type="ARBA" id="ARBA00023128"/>
    </source>
</evidence>
<keyword evidence="18" id="KW-1185">Reference proteome</keyword>
<proteinExistence type="inferred from homology"/>
<evidence type="ECO:0000256" key="14">
    <source>
        <dbReference type="ARBA" id="ARBA00073229"/>
    </source>
</evidence>
<sequence>MKSIIKNIANSNTHTTILNKHYPKSSITNVTPNIIKHIGLNLHNNKNSPIYTIRQLIEDTFDASSYRKFDKYNNFGPIVTVKKNFDDLGFPKDHVGRSKTDTYYINDELLLRTHTSAHEVECFKNLSKSKDHNNKSISSLVNGHGYLISADVYRRDEIDKTHYPVFHQMEGTKTWNRFTHNEVIESEVNKMDQLMKKNFPSLTVEDVDYIKDDATHQNSKQDYMTDLETELVVKHMKKSLELVVATLLKHRYDHDASKDKNFKNPDIKMRWIEAYFPWTRPSFELEIYYNNEWLEVLGCGVTKNSVFTNADMASESQVGWAFGIGIDRLAMLLYNIKDIRLLWSQDNRFTSQFEGKEGTIFEFKPFSTYGITSRDISFFLTKELNPNDVMEIVRDEAQSWCYSCTLVDEFFNKKMNKKSQTYRISYQNLERNITTAEINEINDKVVDRLIKEFEIQPRN</sequence>
<keyword evidence="10" id="KW-0030">Aminoacyl-tRNA synthetase</keyword>
<dbReference type="NCBIfam" id="TIGR00469">
    <property type="entry name" value="pheS_mito"/>
    <property type="match status" value="1"/>
</dbReference>
<evidence type="ECO:0000313" key="18">
    <source>
        <dbReference type="Proteomes" id="UP000183365"/>
    </source>
</evidence>
<evidence type="ECO:0000256" key="5">
    <source>
        <dbReference type="ARBA" id="ARBA00022741"/>
    </source>
</evidence>
<evidence type="ECO:0000259" key="16">
    <source>
        <dbReference type="PROSITE" id="PS51447"/>
    </source>
</evidence>
<evidence type="ECO:0000256" key="1">
    <source>
        <dbReference type="ARBA" id="ARBA00004305"/>
    </source>
</evidence>
<evidence type="ECO:0000313" key="17">
    <source>
        <dbReference type="EMBL" id="SGZ40392.1"/>
    </source>
</evidence>
<dbReference type="Pfam" id="PF03147">
    <property type="entry name" value="FDX-ACB"/>
    <property type="match status" value="1"/>
</dbReference>
<feature type="domain" description="Aminoacyl-transfer RNA synthetases class-II family profile" evidence="15">
    <location>
        <begin position="76"/>
        <end position="365"/>
    </location>
</feature>
<evidence type="ECO:0000256" key="10">
    <source>
        <dbReference type="ARBA" id="ARBA00023146"/>
    </source>
</evidence>
<dbReference type="InterPro" id="IPR005121">
    <property type="entry name" value="Fdx_antiC-bd"/>
</dbReference>
<dbReference type="InterPro" id="IPR036690">
    <property type="entry name" value="Fdx_antiC-bd_sf"/>
</dbReference>
<dbReference type="GO" id="GO:0005759">
    <property type="term" value="C:mitochondrial matrix"/>
    <property type="evidence" value="ECO:0007669"/>
    <property type="project" value="UniProtKB-SubCell"/>
</dbReference>
<dbReference type="Gene3D" id="3.30.930.10">
    <property type="entry name" value="Bira Bifunctional Protein, Domain 2"/>
    <property type="match status" value="1"/>
</dbReference>
<dbReference type="Pfam" id="PF01409">
    <property type="entry name" value="tRNA-synt_2d"/>
    <property type="match status" value="2"/>
</dbReference>
<accession>A0A1L0B1S8</accession>
<evidence type="ECO:0000256" key="3">
    <source>
        <dbReference type="ARBA" id="ARBA00012814"/>
    </source>
</evidence>
<evidence type="ECO:0000256" key="7">
    <source>
        <dbReference type="ARBA" id="ARBA00022917"/>
    </source>
</evidence>
<comment type="function">
    <text evidence="13">Is responsible for the charging of tRNA(Phe) with phenylalanine in mitochondrial translation.</text>
</comment>